<evidence type="ECO:0000313" key="1">
    <source>
        <dbReference type="EMBL" id="MBL0744554.1"/>
    </source>
</evidence>
<proteinExistence type="predicted"/>
<gene>
    <name evidence="1" type="ORF">JI741_25190</name>
</gene>
<sequence>MYIANGRGLIFGGGVERFCAELAGLGWCIKEKGPAIVYHKGLLKSCNLNPNLCAGKITVVVQRCTAFARGDSDTAQAAGLDE</sequence>
<protein>
    <submittedName>
        <fullName evidence="1">Uncharacterized protein</fullName>
    </submittedName>
</protein>
<name>A0ABS1KYM2_9BACT</name>
<keyword evidence="2" id="KW-1185">Reference proteome</keyword>
<accession>A0ABS1KYM2</accession>
<dbReference type="EMBL" id="JAERRB010000011">
    <property type="protein sequence ID" value="MBL0744554.1"/>
    <property type="molecule type" value="Genomic_DNA"/>
</dbReference>
<dbReference type="Proteomes" id="UP000613030">
    <property type="component" value="Unassembled WGS sequence"/>
</dbReference>
<organism evidence="1 2">
    <name type="scientific">Chryseolinea lacunae</name>
    <dbReference type="NCBI Taxonomy" id="2801331"/>
    <lineage>
        <taxon>Bacteria</taxon>
        <taxon>Pseudomonadati</taxon>
        <taxon>Bacteroidota</taxon>
        <taxon>Cytophagia</taxon>
        <taxon>Cytophagales</taxon>
        <taxon>Fulvivirgaceae</taxon>
        <taxon>Chryseolinea</taxon>
    </lineage>
</organism>
<reference evidence="1 2" key="1">
    <citation type="submission" date="2021-01" db="EMBL/GenBank/DDBJ databases">
        <title>Chryseolinea sp. Jin1 Genome sequencing and assembly.</title>
        <authorList>
            <person name="Kim I."/>
        </authorList>
    </citation>
    <scope>NUCLEOTIDE SEQUENCE [LARGE SCALE GENOMIC DNA]</scope>
    <source>
        <strain evidence="1 2">Jin1</strain>
    </source>
</reference>
<dbReference type="RefSeq" id="WP_202014238.1">
    <property type="nucleotide sequence ID" value="NZ_JAERRB010000011.1"/>
</dbReference>
<evidence type="ECO:0000313" key="2">
    <source>
        <dbReference type="Proteomes" id="UP000613030"/>
    </source>
</evidence>
<comment type="caution">
    <text evidence="1">The sequence shown here is derived from an EMBL/GenBank/DDBJ whole genome shotgun (WGS) entry which is preliminary data.</text>
</comment>